<dbReference type="AlphaFoldDB" id="A0A645AUK8"/>
<dbReference type="Pfam" id="PF14276">
    <property type="entry name" value="DUF4363"/>
    <property type="match status" value="1"/>
</dbReference>
<comment type="caution">
    <text evidence="1">The sequence shown here is derived from an EMBL/GenBank/DDBJ whole genome shotgun (WGS) entry which is preliminary data.</text>
</comment>
<organism evidence="1">
    <name type="scientific">bioreactor metagenome</name>
    <dbReference type="NCBI Taxonomy" id="1076179"/>
    <lineage>
        <taxon>unclassified sequences</taxon>
        <taxon>metagenomes</taxon>
        <taxon>ecological metagenomes</taxon>
    </lineage>
</organism>
<evidence type="ECO:0000313" key="1">
    <source>
        <dbReference type="EMBL" id="MPM55981.1"/>
    </source>
</evidence>
<dbReference type="EMBL" id="VSSQ01015528">
    <property type="protein sequence ID" value="MPM55981.1"/>
    <property type="molecule type" value="Genomic_DNA"/>
</dbReference>
<gene>
    <name evidence="1" type="ORF">SDC9_102779</name>
</gene>
<name>A0A645AUK8_9ZZZZ</name>
<reference evidence="1" key="1">
    <citation type="submission" date="2019-08" db="EMBL/GenBank/DDBJ databases">
        <authorList>
            <person name="Kucharzyk K."/>
            <person name="Murdoch R.W."/>
            <person name="Higgins S."/>
            <person name="Loffler F."/>
        </authorList>
    </citation>
    <scope>NUCLEOTIDE SEQUENCE</scope>
</reference>
<proteinExistence type="predicted"/>
<evidence type="ECO:0008006" key="2">
    <source>
        <dbReference type="Google" id="ProtNLM"/>
    </source>
</evidence>
<sequence length="125" mass="14167">MKSWLIPIFLLTAILAASVLNCRAVDQDVVRWQSQLEEAEAAISAKNWKHAEDLVSQSYEDWSGRQTYLHITAEHEVVDGADALYRRCAALIAVQDPECMADLAGLRHQLWLLSETERFSIKNVL</sequence>
<protein>
    <recommendedName>
        <fullName evidence="2">DUF4363 family protein</fullName>
    </recommendedName>
</protein>
<accession>A0A645AUK8</accession>
<dbReference type="InterPro" id="IPR025373">
    <property type="entry name" value="DUF4363"/>
</dbReference>